<dbReference type="HOGENOM" id="CLU_946640_0_0_1"/>
<name>A0A0D2CB72_9EURO</name>
<reference evidence="2 3" key="1">
    <citation type="submission" date="2015-01" db="EMBL/GenBank/DDBJ databases">
        <title>The Genome Sequence of Capronia semiimmersa CBS27337.</title>
        <authorList>
            <consortium name="The Broad Institute Genomics Platform"/>
            <person name="Cuomo C."/>
            <person name="de Hoog S."/>
            <person name="Gorbushina A."/>
            <person name="Stielow B."/>
            <person name="Teixiera M."/>
            <person name="Abouelleil A."/>
            <person name="Chapman S.B."/>
            <person name="Priest M."/>
            <person name="Young S.K."/>
            <person name="Wortman J."/>
            <person name="Nusbaum C."/>
            <person name="Birren B."/>
        </authorList>
    </citation>
    <scope>NUCLEOTIDE SEQUENCE [LARGE SCALE GENOMIC DNA]</scope>
    <source>
        <strain evidence="2 3">CBS 27337</strain>
    </source>
</reference>
<evidence type="ECO:0000313" key="3">
    <source>
        <dbReference type="Proteomes" id="UP000054266"/>
    </source>
</evidence>
<gene>
    <name evidence="2" type="ORF">PV04_10436</name>
</gene>
<protein>
    <submittedName>
        <fullName evidence="2">Uncharacterized protein</fullName>
    </submittedName>
</protein>
<keyword evidence="3" id="KW-1185">Reference proteome</keyword>
<dbReference type="EMBL" id="KN846963">
    <property type="protein sequence ID" value="KIW62241.1"/>
    <property type="molecule type" value="Genomic_DNA"/>
</dbReference>
<feature type="compositionally biased region" description="Basic residues" evidence="1">
    <location>
        <begin position="1"/>
        <end position="13"/>
    </location>
</feature>
<organism evidence="2 3">
    <name type="scientific">Phialophora macrospora</name>
    <dbReference type="NCBI Taxonomy" id="1851006"/>
    <lineage>
        <taxon>Eukaryota</taxon>
        <taxon>Fungi</taxon>
        <taxon>Dikarya</taxon>
        <taxon>Ascomycota</taxon>
        <taxon>Pezizomycotina</taxon>
        <taxon>Eurotiomycetes</taxon>
        <taxon>Chaetothyriomycetidae</taxon>
        <taxon>Chaetothyriales</taxon>
        <taxon>Herpotrichiellaceae</taxon>
        <taxon>Phialophora</taxon>
    </lineage>
</organism>
<accession>A0A0D2CB72</accession>
<feature type="region of interest" description="Disordered" evidence="1">
    <location>
        <begin position="1"/>
        <end position="31"/>
    </location>
</feature>
<evidence type="ECO:0000313" key="2">
    <source>
        <dbReference type="EMBL" id="KIW62241.1"/>
    </source>
</evidence>
<evidence type="ECO:0000256" key="1">
    <source>
        <dbReference type="SAM" id="MobiDB-lite"/>
    </source>
</evidence>
<proteinExistence type="predicted"/>
<sequence length="294" mass="32344">MPHHAARRDRRKSPQLMMTSGGVKTGLPSMSGTQTEAFGITSFVQPKETRESLNPYATIDASLCYDSRVCVGRTWSLSAICEDTCADSQAVMRDFDQHSGTVPTLSSIQPTNNSRSLLCCGSFNQLQNYSIVTMCSSIILEQGLYRQALPPQAGQVGEMTVWSGDVVRKRQAQCMRISWLWILRSWESGGILYGRSTSTQGNIFIAIDRPSLKSILAAHAPVGVNSLKSMGSDVFFSNMNKVLLASSHGINIEPDGLMWLVEKVHNTLVRGLPTARSRPKLVEQIQLHWGDPSP</sequence>
<dbReference type="AlphaFoldDB" id="A0A0D2CB72"/>
<dbReference type="Proteomes" id="UP000054266">
    <property type="component" value="Unassembled WGS sequence"/>
</dbReference>